<dbReference type="EMBL" id="KB007805">
    <property type="protein sequence ID" value="ELR25439.1"/>
    <property type="molecule type" value="Genomic_DNA"/>
</dbReference>
<accession>L8HIL3</accession>
<dbReference type="GeneID" id="14926496"/>
<protein>
    <submittedName>
        <fullName evidence="1">Uncharacterized protein</fullName>
    </submittedName>
</protein>
<keyword evidence="2" id="KW-1185">Reference proteome</keyword>
<sequence length="328" mass="35790">AAPDPCHILEAHLTSNNAALKAAIVEAAVASVQAKEVLLLGVVCPPVQSEFLSIVASLVPFSFGLKERSTRWVSSLRMKPETTEPLVNTMGHIMSATLELAALVEGGEREKATTRLLELIEDLDYEVRALAIKFALKALQSDTSLLFDWQRVQGTLLQRLHTESHHTCIKHLLALLFVFPVPLPDSVLLGDAAVGSALDTQTFFAHLRGLLDRWPNGATRENIVSHMGVYLSQLLGRAEEAREKLGAGALRDMLSVWSGIIQQAVLGARDGVDLPPGGGPLHPRLGHLRLQARHVGGSLVRTRADFADRAGDRCAPARRRRRHRARRG</sequence>
<dbReference type="RefSeq" id="XP_004368194.1">
    <property type="nucleotide sequence ID" value="XM_004368137.1"/>
</dbReference>
<reference evidence="1 2" key="1">
    <citation type="journal article" date="2013" name="Genome Biol.">
        <title>Genome of Acanthamoeba castellanii highlights extensive lateral gene transfer and early evolution of tyrosine kinase signaling.</title>
        <authorList>
            <person name="Clarke M."/>
            <person name="Lohan A.J."/>
            <person name="Liu B."/>
            <person name="Lagkouvardos I."/>
            <person name="Roy S."/>
            <person name="Zafar N."/>
            <person name="Bertelli C."/>
            <person name="Schilde C."/>
            <person name="Kianianmomeni A."/>
            <person name="Burglin T.R."/>
            <person name="Frech C."/>
            <person name="Turcotte B."/>
            <person name="Kopec K.O."/>
            <person name="Synnott J.M."/>
            <person name="Choo C."/>
            <person name="Paponov I."/>
            <person name="Finkler A."/>
            <person name="Soon Heng Tan C."/>
            <person name="Hutchins A.P."/>
            <person name="Weinmeier T."/>
            <person name="Rattei T."/>
            <person name="Chu J.S."/>
            <person name="Gimenez G."/>
            <person name="Irimia M."/>
            <person name="Rigden D.J."/>
            <person name="Fitzpatrick D.A."/>
            <person name="Lorenzo-Morales J."/>
            <person name="Bateman A."/>
            <person name="Chiu C.H."/>
            <person name="Tang P."/>
            <person name="Hegemann P."/>
            <person name="Fromm H."/>
            <person name="Raoult D."/>
            <person name="Greub G."/>
            <person name="Miranda-Saavedra D."/>
            <person name="Chen N."/>
            <person name="Nash P."/>
            <person name="Ginger M.L."/>
            <person name="Horn M."/>
            <person name="Schaap P."/>
            <person name="Caler L."/>
            <person name="Loftus B."/>
        </authorList>
    </citation>
    <scope>NUCLEOTIDE SEQUENCE [LARGE SCALE GENOMIC DNA]</scope>
    <source>
        <strain evidence="1 2">Neff</strain>
    </source>
</reference>
<evidence type="ECO:0000313" key="2">
    <source>
        <dbReference type="Proteomes" id="UP000011083"/>
    </source>
</evidence>
<gene>
    <name evidence="1" type="ORF">ACA1_295040</name>
</gene>
<dbReference type="Proteomes" id="UP000011083">
    <property type="component" value="Unassembled WGS sequence"/>
</dbReference>
<evidence type="ECO:0000313" key="1">
    <source>
        <dbReference type="EMBL" id="ELR25439.1"/>
    </source>
</evidence>
<dbReference type="VEuPathDB" id="AmoebaDB:ACA1_295040"/>
<organism evidence="1 2">
    <name type="scientific">Acanthamoeba castellanii (strain ATCC 30010 / Neff)</name>
    <dbReference type="NCBI Taxonomy" id="1257118"/>
    <lineage>
        <taxon>Eukaryota</taxon>
        <taxon>Amoebozoa</taxon>
        <taxon>Discosea</taxon>
        <taxon>Longamoebia</taxon>
        <taxon>Centramoebida</taxon>
        <taxon>Acanthamoebidae</taxon>
        <taxon>Acanthamoeba</taxon>
    </lineage>
</organism>
<dbReference type="AlphaFoldDB" id="L8HIL3"/>
<dbReference type="KEGG" id="acan:ACA1_295040"/>
<name>L8HIL3_ACACF</name>
<feature type="non-terminal residue" evidence="1">
    <location>
        <position position="1"/>
    </location>
</feature>
<proteinExistence type="predicted"/>